<reference evidence="1" key="1">
    <citation type="submission" date="2023-04" db="EMBL/GenBank/DDBJ databases">
        <title>A chromosome-level genome assembly of the parasitoid wasp Eretmocerus hayati.</title>
        <authorList>
            <person name="Zhong Y."/>
            <person name="Liu S."/>
            <person name="Liu Y."/>
        </authorList>
    </citation>
    <scope>NUCLEOTIDE SEQUENCE</scope>
    <source>
        <strain evidence="1">ZJU_SS_LIU_2023</strain>
    </source>
</reference>
<dbReference type="Proteomes" id="UP001239111">
    <property type="component" value="Chromosome 2"/>
</dbReference>
<protein>
    <submittedName>
        <fullName evidence="1">Uncharacterized protein</fullName>
    </submittedName>
</protein>
<gene>
    <name evidence="1" type="ORF">QAD02_016405</name>
</gene>
<accession>A0ACC2PB02</accession>
<comment type="caution">
    <text evidence="1">The sequence shown here is derived from an EMBL/GenBank/DDBJ whole genome shotgun (WGS) entry which is preliminary data.</text>
</comment>
<sequence length="583" mass="67485">MKYSVRLLLLLFLPQLVVEQVLASYCYPDYCRNTTSFVPAPQERCLIEPVQRGAECMEMRFENLGHVPPTGEPLVRASLFAYSKDFGELKGKATAFNFSIGDINFNRLITRYQSLGDEDTSACRHVEFFKNSSMAPLKDFFVSCPFSNNSFENAPYRLEYLISGDNYEYSRKFVFIVPNHRSIDKIVGDVALYTPFIYVDVSDASTLTLYIQTLPERFNVSAYRVWMINNVTNETTEVILNNLNNDKLIHQNFTVNEGVVYFKVSALHSICQEYGCINSTTPFIGIKQTSHKILIMIISLVWIPPVILYAFYHVYKLYRNREVLKRMERKPKCLLVYSPSHMAHVNSMIDLARYLRSCNINAMIDTLDIPESTNKDPVLWCNEAFHSADVIIVATSPKTDEIAPVVYRNMDSQALRLLKENYPLRSKRYFAIQFPYCKSDDIPKEARQFKRFSMPEDLDKLVRTIHEVEYIRFFGVSNKDFVDSIKLAKIQVVPSKKHSRNKEEKEDLLLPYLKDDRMNKEILQLNEFESPHNDVPLNKTTSKHYKTNIEELNLLGESVENDVGTIAFNPPMNSEFRIDTLNL</sequence>
<organism evidence="1 2">
    <name type="scientific">Eretmocerus hayati</name>
    <dbReference type="NCBI Taxonomy" id="131215"/>
    <lineage>
        <taxon>Eukaryota</taxon>
        <taxon>Metazoa</taxon>
        <taxon>Ecdysozoa</taxon>
        <taxon>Arthropoda</taxon>
        <taxon>Hexapoda</taxon>
        <taxon>Insecta</taxon>
        <taxon>Pterygota</taxon>
        <taxon>Neoptera</taxon>
        <taxon>Endopterygota</taxon>
        <taxon>Hymenoptera</taxon>
        <taxon>Apocrita</taxon>
        <taxon>Proctotrupomorpha</taxon>
        <taxon>Chalcidoidea</taxon>
        <taxon>Aphelinidae</taxon>
        <taxon>Aphelininae</taxon>
        <taxon>Eretmocerus</taxon>
    </lineage>
</organism>
<name>A0ACC2PB02_9HYME</name>
<keyword evidence="2" id="KW-1185">Reference proteome</keyword>
<dbReference type="EMBL" id="CM056742">
    <property type="protein sequence ID" value="KAJ8680618.1"/>
    <property type="molecule type" value="Genomic_DNA"/>
</dbReference>
<proteinExistence type="predicted"/>
<evidence type="ECO:0000313" key="1">
    <source>
        <dbReference type="EMBL" id="KAJ8680618.1"/>
    </source>
</evidence>
<evidence type="ECO:0000313" key="2">
    <source>
        <dbReference type="Proteomes" id="UP001239111"/>
    </source>
</evidence>